<feature type="region of interest" description="Disordered" evidence="1">
    <location>
        <begin position="1"/>
        <end position="21"/>
    </location>
</feature>
<dbReference type="Proteomes" id="UP001432027">
    <property type="component" value="Unassembled WGS sequence"/>
</dbReference>
<evidence type="ECO:0000256" key="1">
    <source>
        <dbReference type="SAM" id="MobiDB-lite"/>
    </source>
</evidence>
<organism evidence="2 3">
    <name type="scientific">Pristionchus entomophagus</name>
    <dbReference type="NCBI Taxonomy" id="358040"/>
    <lineage>
        <taxon>Eukaryota</taxon>
        <taxon>Metazoa</taxon>
        <taxon>Ecdysozoa</taxon>
        <taxon>Nematoda</taxon>
        <taxon>Chromadorea</taxon>
        <taxon>Rhabditida</taxon>
        <taxon>Rhabditina</taxon>
        <taxon>Diplogasteromorpha</taxon>
        <taxon>Diplogasteroidea</taxon>
        <taxon>Neodiplogasteridae</taxon>
        <taxon>Pristionchus</taxon>
    </lineage>
</organism>
<evidence type="ECO:0000313" key="3">
    <source>
        <dbReference type="Proteomes" id="UP001432027"/>
    </source>
</evidence>
<feature type="compositionally biased region" description="Acidic residues" evidence="1">
    <location>
        <begin position="50"/>
        <end position="65"/>
    </location>
</feature>
<dbReference type="AlphaFoldDB" id="A0AAV5UBL0"/>
<comment type="caution">
    <text evidence="2">The sequence shown here is derived from an EMBL/GenBank/DDBJ whole genome shotgun (WGS) entry which is preliminary data.</text>
</comment>
<proteinExistence type="predicted"/>
<reference evidence="2" key="1">
    <citation type="submission" date="2023-10" db="EMBL/GenBank/DDBJ databases">
        <title>Genome assembly of Pristionchus species.</title>
        <authorList>
            <person name="Yoshida K."/>
            <person name="Sommer R.J."/>
        </authorList>
    </citation>
    <scope>NUCLEOTIDE SEQUENCE</scope>
    <source>
        <strain evidence="2">RS0144</strain>
    </source>
</reference>
<sequence>MEGGTEAKEYHMKTTSECRRRGGACREETAMIYHRLSIYDLPARLHGSDDLEDGGSADDENEEADEPRRGGIFGALGLLQQRTFSALDDVLVEGVVGDVHTLLGGHDSRVSKS</sequence>
<keyword evidence="3" id="KW-1185">Reference proteome</keyword>
<feature type="region of interest" description="Disordered" evidence="1">
    <location>
        <begin position="47"/>
        <end position="69"/>
    </location>
</feature>
<name>A0AAV5UBL0_9BILA</name>
<dbReference type="EMBL" id="BTSX01000006">
    <property type="protein sequence ID" value="GMT03743.1"/>
    <property type="molecule type" value="Genomic_DNA"/>
</dbReference>
<gene>
    <name evidence="2" type="ORF">PENTCL1PPCAC_25917</name>
</gene>
<evidence type="ECO:0000313" key="2">
    <source>
        <dbReference type="EMBL" id="GMT03743.1"/>
    </source>
</evidence>
<accession>A0AAV5UBL0</accession>
<protein>
    <submittedName>
        <fullName evidence="2">Uncharacterized protein</fullName>
    </submittedName>
</protein>
<feature type="non-terminal residue" evidence="2">
    <location>
        <position position="113"/>
    </location>
</feature>